<keyword evidence="2" id="KW-1185">Reference proteome</keyword>
<sequence length="90" mass="9885">MLTKPTNKISEKAGDETIDKVGEVPNVNNGEIASPCVRNCCLNQVDYCLGCKRQLDEIVSWRSYSDAQRQAIMAQLATRDISDSHSADPA</sequence>
<accession>A0A3E0U465</accession>
<dbReference type="AlphaFoldDB" id="A0A3E0U465"/>
<evidence type="ECO:0000313" key="2">
    <source>
        <dbReference type="Proteomes" id="UP000256899"/>
    </source>
</evidence>
<protein>
    <submittedName>
        <fullName evidence="1">DUF1289 domain-containing protein</fullName>
    </submittedName>
</protein>
<name>A0A3E0U465_9GAMM</name>
<dbReference type="Proteomes" id="UP000256899">
    <property type="component" value="Unassembled WGS sequence"/>
</dbReference>
<reference evidence="2" key="1">
    <citation type="submission" date="2018-08" db="EMBL/GenBank/DDBJ databases">
        <title>Thalassotalea euphylliae genome.</title>
        <authorList>
            <person name="Summers S."/>
            <person name="Rice S.A."/>
            <person name="Freckelton M.L."/>
            <person name="Nedved B.T."/>
            <person name="Hadfield M.G."/>
        </authorList>
    </citation>
    <scope>NUCLEOTIDE SEQUENCE [LARGE SCALE GENOMIC DNA]</scope>
    <source>
        <strain evidence="2">H3</strain>
    </source>
</reference>
<comment type="caution">
    <text evidence="1">The sequence shown here is derived from an EMBL/GenBank/DDBJ whole genome shotgun (WGS) entry which is preliminary data.</text>
</comment>
<evidence type="ECO:0000313" key="1">
    <source>
        <dbReference type="EMBL" id="REL31504.1"/>
    </source>
</evidence>
<dbReference type="RefSeq" id="WP_116016391.1">
    <property type="nucleotide sequence ID" value="NZ_QUOT01000001.1"/>
</dbReference>
<dbReference type="PANTHER" id="PTHR35175:SF2">
    <property type="entry name" value="DUF1289 DOMAIN-CONTAINING PROTEIN"/>
    <property type="match status" value="1"/>
</dbReference>
<dbReference type="EMBL" id="QUOT01000001">
    <property type="protein sequence ID" value="REL31504.1"/>
    <property type="molecule type" value="Genomic_DNA"/>
</dbReference>
<dbReference type="InterPro" id="IPR010710">
    <property type="entry name" value="DUF1289"/>
</dbReference>
<proteinExistence type="predicted"/>
<organism evidence="1 2">
    <name type="scientific">Thalassotalea euphylliae</name>
    <dbReference type="NCBI Taxonomy" id="1655234"/>
    <lineage>
        <taxon>Bacteria</taxon>
        <taxon>Pseudomonadati</taxon>
        <taxon>Pseudomonadota</taxon>
        <taxon>Gammaproteobacteria</taxon>
        <taxon>Alteromonadales</taxon>
        <taxon>Colwelliaceae</taxon>
        <taxon>Thalassotalea</taxon>
    </lineage>
</organism>
<dbReference type="PANTHER" id="PTHR35175">
    <property type="entry name" value="DUF1289 DOMAIN-CONTAINING PROTEIN"/>
    <property type="match status" value="1"/>
</dbReference>
<gene>
    <name evidence="1" type="ORF">DXX94_12695</name>
</gene>
<dbReference type="Pfam" id="PF06945">
    <property type="entry name" value="DUF1289"/>
    <property type="match status" value="1"/>
</dbReference>